<feature type="binding site" evidence="7">
    <location>
        <position position="434"/>
    </location>
    <ligand>
        <name>Zn(2+)</name>
        <dbReference type="ChEBI" id="CHEBI:29105"/>
        <label>1</label>
    </ligand>
</feature>
<evidence type="ECO:0000256" key="8">
    <source>
        <dbReference type="PIRSR" id="PIRSR000948-2"/>
    </source>
</evidence>
<keyword evidence="4" id="KW-0325">Glycoprotein</keyword>
<feature type="disulfide bond" evidence="8">
    <location>
        <begin position="55"/>
        <end position="118"/>
    </location>
</feature>
<dbReference type="SUPFAM" id="SSF56300">
    <property type="entry name" value="Metallo-dependent phosphatases"/>
    <property type="match status" value="1"/>
</dbReference>
<evidence type="ECO:0000259" key="9">
    <source>
        <dbReference type="PROSITE" id="PS50015"/>
    </source>
</evidence>
<comment type="similarity">
    <text evidence="1 6">Belongs to the acid sphingomyelinase family.</text>
</comment>
<keyword evidence="11" id="KW-1185">Reference proteome</keyword>
<evidence type="ECO:0000256" key="2">
    <source>
        <dbReference type="ARBA" id="ARBA00022801"/>
    </source>
</evidence>
<dbReference type="GO" id="GO:0046872">
    <property type="term" value="F:metal ion binding"/>
    <property type="evidence" value="ECO:0007669"/>
    <property type="project" value="UniProtKB-KW"/>
</dbReference>
<feature type="disulfide bond" evidence="8">
    <location>
        <begin position="184"/>
        <end position="189"/>
    </location>
</feature>
<feature type="binding site" evidence="7">
    <location>
        <position position="169"/>
    </location>
    <ligand>
        <name>Zn(2+)</name>
        <dbReference type="ChEBI" id="CHEBI:29105"/>
        <label>1</label>
    </ligand>
</feature>
<feature type="binding site" evidence="7">
    <location>
        <position position="247"/>
    </location>
    <ligand>
        <name>Zn(2+)</name>
        <dbReference type="ChEBI" id="CHEBI:29105"/>
        <label>1</label>
    </ligand>
</feature>
<organism evidence="10">
    <name type="scientific">Medioppia subpectinata</name>
    <dbReference type="NCBI Taxonomy" id="1979941"/>
    <lineage>
        <taxon>Eukaryota</taxon>
        <taxon>Metazoa</taxon>
        <taxon>Ecdysozoa</taxon>
        <taxon>Arthropoda</taxon>
        <taxon>Chelicerata</taxon>
        <taxon>Arachnida</taxon>
        <taxon>Acari</taxon>
        <taxon>Acariformes</taxon>
        <taxon>Sarcoptiformes</taxon>
        <taxon>Oribatida</taxon>
        <taxon>Brachypylina</taxon>
        <taxon>Oppioidea</taxon>
        <taxon>Oppiidae</taxon>
        <taxon>Medioppia</taxon>
    </lineage>
</organism>
<sequence>MLNVDQQWVELLDDGRQHLEEFDTSDDQGDLGKLMLNVFADLNSGKHNNHSCQSCNKGLTYMKLFVPFPSILKLLAHVVCPIIESMFTSRVCSGILDRIADPMVYVLQNTNLTVPEVCAALLHPDCMTHLGLPLTRYVHWELPLPKRRRFKPRYPRNKKRQLKMLHLTDVHLDLCYAPGSASHCREPLCCRPSSPPLTSRSSAGNHSAGYWAETRFSCDARLEFVAAAIKHMADRHRDLDFIIWTGDNAPHDVWNTTRESNLRHILEVTRIVKRAFRGKPVFPTLGNHDTHPNNMYVPNKAALDSNGDVSMSWLYDTLADNYWHQWLSAPEAKRTFKLGGYYTARMGKGLVAIVLNNNICHLGNVWIAYDPIDPDGQLQWLIDQLDSAERRGLYAIIIGHVPIEECYMSWTNNYLRIVERYAQVIVGAYFGHSHKDEIAVYYSKNSSDNSVYPVSHGYIGSSLTTFPSLNPGYRIFTLDSTGVPIDFTMYYTNVTESNLAGDGRPPKWLFGYSAKKSYKMKSLSTRSWDRFMTKAATDDRLADLYFKHYRRFSEAFIEDKGQRYYDIHRKRRTLLSRRVVNPAHLLLPNPH</sequence>
<accession>A0A7R9KK80</accession>
<dbReference type="Pfam" id="PF00149">
    <property type="entry name" value="Metallophos"/>
    <property type="match status" value="1"/>
</dbReference>
<dbReference type="Gene3D" id="3.60.21.10">
    <property type="match status" value="1"/>
</dbReference>
<dbReference type="CDD" id="cd00842">
    <property type="entry name" value="MPP_ASMase"/>
    <property type="match status" value="1"/>
</dbReference>
<evidence type="ECO:0000256" key="1">
    <source>
        <dbReference type="ARBA" id="ARBA00008234"/>
    </source>
</evidence>
<dbReference type="EC" id="3.1.4.12" evidence="6"/>
<keyword evidence="2 6" id="KW-0378">Hydrolase</keyword>
<dbReference type="InterPro" id="IPR041805">
    <property type="entry name" value="ASMase/PPN1_MPP"/>
</dbReference>
<keyword evidence="7" id="KW-0479">Metal-binding</keyword>
<dbReference type="PANTHER" id="PTHR10340">
    <property type="entry name" value="SPHINGOMYELIN PHOSPHODIESTERASE"/>
    <property type="match status" value="1"/>
</dbReference>
<gene>
    <name evidence="10" type="ORF">OSB1V03_LOCUS3847</name>
</gene>
<evidence type="ECO:0000256" key="7">
    <source>
        <dbReference type="PIRSR" id="PIRSR000948-1"/>
    </source>
</evidence>
<feature type="disulfide bond" evidence="8">
    <location>
        <begin position="360"/>
        <end position="406"/>
    </location>
</feature>
<feature type="binding site" evidence="7">
    <location>
        <position position="171"/>
    </location>
    <ligand>
        <name>Zn(2+)</name>
        <dbReference type="ChEBI" id="CHEBI:29105"/>
        <label>1</label>
    </ligand>
</feature>
<keyword evidence="6" id="KW-0326">Glycosidase</keyword>
<comment type="cofactor">
    <cofactor evidence="7">
        <name>Zn(2+)</name>
        <dbReference type="ChEBI" id="CHEBI:29105"/>
    </cofactor>
    <text evidence="7">Binds 2 Zn(2+) ions per subunit.</text>
</comment>
<feature type="disulfide bond" evidence="8">
    <location>
        <begin position="190"/>
        <end position="218"/>
    </location>
</feature>
<dbReference type="GO" id="GO:0016798">
    <property type="term" value="F:hydrolase activity, acting on glycosyl bonds"/>
    <property type="evidence" value="ECO:0007669"/>
    <property type="project" value="UniProtKB-KW"/>
</dbReference>
<feature type="binding site" evidence="7">
    <location>
        <position position="400"/>
    </location>
    <ligand>
        <name>Zn(2+)</name>
        <dbReference type="ChEBI" id="CHEBI:29105"/>
        <label>2</label>
    </ligand>
</feature>
<dbReference type="InterPro" id="IPR011160">
    <property type="entry name" value="Sphingomy_PDE"/>
</dbReference>
<evidence type="ECO:0000256" key="3">
    <source>
        <dbReference type="ARBA" id="ARBA00023157"/>
    </source>
</evidence>
<proteinExistence type="inferred from homology"/>
<feature type="disulfide bond" evidence="8">
    <location>
        <begin position="80"/>
        <end position="92"/>
    </location>
</feature>
<feature type="binding site" evidence="7">
    <location>
        <position position="247"/>
    </location>
    <ligand>
        <name>Zn(2+)</name>
        <dbReference type="ChEBI" id="CHEBI:29105"/>
        <label>2</label>
    </ligand>
</feature>
<feature type="binding site" evidence="7">
    <location>
        <position position="287"/>
    </location>
    <ligand>
        <name>Zn(2+)</name>
        <dbReference type="ChEBI" id="CHEBI:29105"/>
        <label>2</label>
    </ligand>
</feature>
<dbReference type="Proteomes" id="UP000759131">
    <property type="component" value="Unassembled WGS sequence"/>
</dbReference>
<dbReference type="GO" id="GO:0016020">
    <property type="term" value="C:membrane"/>
    <property type="evidence" value="ECO:0007669"/>
    <property type="project" value="GOC"/>
</dbReference>
<dbReference type="InterPro" id="IPR004843">
    <property type="entry name" value="Calcineurin-like_PHP"/>
</dbReference>
<feature type="disulfide bond" evidence="8">
    <location>
        <begin position="52"/>
        <end position="126"/>
    </location>
</feature>
<dbReference type="AlphaFoldDB" id="A0A7R9KK80"/>
<evidence type="ECO:0000313" key="10">
    <source>
        <dbReference type="EMBL" id="CAD7623391.1"/>
    </source>
</evidence>
<evidence type="ECO:0000256" key="6">
    <source>
        <dbReference type="PIRNR" id="PIRNR000948"/>
    </source>
</evidence>
<comment type="function">
    <text evidence="6">Converts sphingomyelin to ceramide.</text>
</comment>
<evidence type="ECO:0000256" key="5">
    <source>
        <dbReference type="ARBA" id="ARBA00047268"/>
    </source>
</evidence>
<protein>
    <recommendedName>
        <fullName evidence="6">Sphingomyelin phosphodiesterase</fullName>
        <ecNumber evidence="6">3.1.4.12</ecNumber>
    </recommendedName>
</protein>
<dbReference type="GO" id="GO:0006685">
    <property type="term" value="P:sphingomyelin catabolic process"/>
    <property type="evidence" value="ECO:0007669"/>
    <property type="project" value="UniProtKB-UniRule"/>
</dbReference>
<dbReference type="EMBL" id="OC856217">
    <property type="protein sequence ID" value="CAD7623391.1"/>
    <property type="molecule type" value="Genomic_DNA"/>
</dbReference>
<keyword evidence="3 8" id="KW-1015">Disulfide bond</keyword>
<evidence type="ECO:0000256" key="4">
    <source>
        <dbReference type="ARBA" id="ARBA00023180"/>
    </source>
</evidence>
<dbReference type="GO" id="GO:0005615">
    <property type="term" value="C:extracellular space"/>
    <property type="evidence" value="ECO:0007669"/>
    <property type="project" value="TreeGrafter"/>
</dbReference>
<dbReference type="InterPro" id="IPR008139">
    <property type="entry name" value="SaposinB_dom"/>
</dbReference>
<dbReference type="EMBL" id="CAJPIZ010001642">
    <property type="protein sequence ID" value="CAG2103821.1"/>
    <property type="molecule type" value="Genomic_DNA"/>
</dbReference>
<evidence type="ECO:0000313" key="11">
    <source>
        <dbReference type="Proteomes" id="UP000759131"/>
    </source>
</evidence>
<comment type="catalytic activity">
    <reaction evidence="5">
        <text>a sphingomyelin + H2O = phosphocholine + an N-acylsphing-4-enine + H(+)</text>
        <dbReference type="Rhea" id="RHEA:19253"/>
        <dbReference type="ChEBI" id="CHEBI:15377"/>
        <dbReference type="ChEBI" id="CHEBI:15378"/>
        <dbReference type="ChEBI" id="CHEBI:17636"/>
        <dbReference type="ChEBI" id="CHEBI:52639"/>
        <dbReference type="ChEBI" id="CHEBI:295975"/>
        <dbReference type="EC" id="3.1.4.12"/>
    </reaction>
    <physiologicalReaction direction="left-to-right" evidence="5">
        <dbReference type="Rhea" id="RHEA:19254"/>
    </physiologicalReaction>
</comment>
<name>A0A7R9KK80_9ACAR</name>
<dbReference type="InterPro" id="IPR029052">
    <property type="entry name" value="Metallo-depent_PP-like"/>
</dbReference>
<feature type="domain" description="Saposin B-type" evidence="9">
    <location>
        <begin position="48"/>
        <end position="130"/>
    </location>
</feature>
<dbReference type="GO" id="GO:0004767">
    <property type="term" value="F:sphingomyelin phosphodiesterase activity"/>
    <property type="evidence" value="ECO:0007669"/>
    <property type="project" value="UniProtKB-UniRule"/>
</dbReference>
<reference evidence="10" key="1">
    <citation type="submission" date="2020-11" db="EMBL/GenBank/DDBJ databases">
        <authorList>
            <person name="Tran Van P."/>
        </authorList>
    </citation>
    <scope>NUCLEOTIDE SEQUENCE</scope>
</reference>
<dbReference type="PANTHER" id="PTHR10340:SF34">
    <property type="entry name" value="SPHINGOMYELIN PHOSPHODIESTERASE"/>
    <property type="match status" value="1"/>
</dbReference>
<dbReference type="PROSITE" id="PS50015">
    <property type="entry name" value="SAP_B"/>
    <property type="match status" value="1"/>
</dbReference>
<dbReference type="PIRSF" id="PIRSF000948">
    <property type="entry name" value="Sphingomy_PDE"/>
    <property type="match status" value="1"/>
</dbReference>
<dbReference type="OrthoDB" id="6509770at2759"/>
<feature type="binding site" evidence="7">
    <location>
        <position position="432"/>
    </location>
    <ligand>
        <name>Zn(2+)</name>
        <dbReference type="ChEBI" id="CHEBI:29105"/>
        <label>2</label>
    </ligand>
</feature>
<keyword evidence="7" id="KW-0862">Zinc</keyword>